<reference evidence="4 5" key="1">
    <citation type="submission" date="2020-06" db="EMBL/GenBank/DDBJ databases">
        <title>Pseudomonas eucalypticola sp. nov., an endophyte of Eucalyptus dunnii leaves with biocontrol ability of eucalyptus leaf blight.</title>
        <authorList>
            <person name="Liu Y."/>
            <person name="Song Z."/>
            <person name="Zeng H."/>
            <person name="Lu M."/>
            <person name="Wang X."/>
            <person name="Lian X."/>
            <person name="Zhang Q."/>
        </authorList>
    </citation>
    <scope>NUCLEOTIDE SEQUENCE [LARGE SCALE GENOMIC DNA]</scope>
    <source>
        <strain evidence="4 5">NP-1</strain>
    </source>
</reference>
<feature type="domain" description="CsbD-like" evidence="3">
    <location>
        <begin position="6"/>
        <end position="57"/>
    </location>
</feature>
<feature type="compositionally biased region" description="Basic and acidic residues" evidence="2">
    <location>
        <begin position="1"/>
        <end position="12"/>
    </location>
</feature>
<organism evidence="4 5">
    <name type="scientific">Pseudomonas eucalypticola</name>
    <dbReference type="NCBI Taxonomy" id="2599595"/>
    <lineage>
        <taxon>Bacteria</taxon>
        <taxon>Pseudomonadati</taxon>
        <taxon>Pseudomonadota</taxon>
        <taxon>Gammaproteobacteria</taxon>
        <taxon>Pseudomonadales</taxon>
        <taxon>Pseudomonadaceae</taxon>
        <taxon>Pseudomonas</taxon>
    </lineage>
</organism>
<sequence length="59" mass="6055">MSGTKDKVKGKANEAMGSVKEGAGKLVGSDKLRAEGAADKAKGKVQQTVGEAKDKLSKH</sequence>
<dbReference type="RefSeq" id="WP_176571854.1">
    <property type="nucleotide sequence ID" value="NZ_CP056030.1"/>
</dbReference>
<dbReference type="Pfam" id="PF05532">
    <property type="entry name" value="CsbD"/>
    <property type="match status" value="1"/>
</dbReference>
<feature type="region of interest" description="Disordered" evidence="2">
    <location>
        <begin position="1"/>
        <end position="59"/>
    </location>
</feature>
<evidence type="ECO:0000256" key="2">
    <source>
        <dbReference type="SAM" id="MobiDB-lite"/>
    </source>
</evidence>
<feature type="compositionally biased region" description="Basic and acidic residues" evidence="2">
    <location>
        <begin position="28"/>
        <end position="42"/>
    </location>
</feature>
<evidence type="ECO:0000313" key="5">
    <source>
        <dbReference type="Proteomes" id="UP000509568"/>
    </source>
</evidence>
<dbReference type="AlphaFoldDB" id="A0A7D5D8Z5"/>
<dbReference type="Proteomes" id="UP000509568">
    <property type="component" value="Chromosome"/>
</dbReference>
<dbReference type="KEGG" id="pez:HWQ56_22845"/>
<dbReference type="InterPro" id="IPR008462">
    <property type="entry name" value="CsbD"/>
</dbReference>
<dbReference type="EMBL" id="CP056030">
    <property type="protein sequence ID" value="QKZ06459.1"/>
    <property type="molecule type" value="Genomic_DNA"/>
</dbReference>
<proteinExistence type="inferred from homology"/>
<evidence type="ECO:0000259" key="3">
    <source>
        <dbReference type="Pfam" id="PF05532"/>
    </source>
</evidence>
<protein>
    <submittedName>
        <fullName evidence="4">CsbD family protein</fullName>
    </submittedName>
</protein>
<dbReference type="SUPFAM" id="SSF69047">
    <property type="entry name" value="Hypothetical protein YjbJ"/>
    <property type="match status" value="1"/>
</dbReference>
<evidence type="ECO:0000313" key="4">
    <source>
        <dbReference type="EMBL" id="QKZ06459.1"/>
    </source>
</evidence>
<dbReference type="InterPro" id="IPR036629">
    <property type="entry name" value="YjbJ_sf"/>
</dbReference>
<comment type="similarity">
    <text evidence="1">Belongs to the UPF0337 (CsbD) family.</text>
</comment>
<dbReference type="Gene3D" id="1.10.1470.10">
    <property type="entry name" value="YjbJ"/>
    <property type="match status" value="1"/>
</dbReference>
<accession>A0A7D5D8Z5</accession>
<gene>
    <name evidence="4" type="ORF">HWQ56_22845</name>
</gene>
<name>A0A7D5D8Z5_9PSED</name>
<evidence type="ECO:0000256" key="1">
    <source>
        <dbReference type="ARBA" id="ARBA00009129"/>
    </source>
</evidence>
<keyword evidence="5" id="KW-1185">Reference proteome</keyword>